<comment type="caution">
    <text evidence="1">The sequence shown here is derived from an EMBL/GenBank/DDBJ whole genome shotgun (WGS) entry which is preliminary data.</text>
</comment>
<evidence type="ECO:0000313" key="1">
    <source>
        <dbReference type="EMBL" id="EDP98152.1"/>
    </source>
</evidence>
<name>A9DJP6_9FLAO</name>
<gene>
    <name evidence="1" type="ORF">KAOT1_13082</name>
</gene>
<reference evidence="1 2" key="1">
    <citation type="journal article" date="2011" name="J. Bacteriol.">
        <title>Genome sequence of the algicidal bacterium Kordia algicida OT-1.</title>
        <authorList>
            <person name="Lee H.S."/>
            <person name="Kang S.G."/>
            <person name="Kwon K.K."/>
            <person name="Lee J.H."/>
            <person name="Kim S.J."/>
        </authorList>
    </citation>
    <scope>NUCLEOTIDE SEQUENCE [LARGE SCALE GENOMIC DNA]</scope>
    <source>
        <strain evidence="1 2">OT-1</strain>
    </source>
</reference>
<dbReference type="EMBL" id="ABIB01000001">
    <property type="protein sequence ID" value="EDP98152.1"/>
    <property type="molecule type" value="Genomic_DNA"/>
</dbReference>
<organism evidence="1 2">
    <name type="scientific">Kordia algicida OT-1</name>
    <dbReference type="NCBI Taxonomy" id="391587"/>
    <lineage>
        <taxon>Bacteria</taxon>
        <taxon>Pseudomonadati</taxon>
        <taxon>Bacteroidota</taxon>
        <taxon>Flavobacteriia</taxon>
        <taxon>Flavobacteriales</taxon>
        <taxon>Flavobacteriaceae</taxon>
        <taxon>Kordia</taxon>
    </lineage>
</organism>
<evidence type="ECO:0000313" key="2">
    <source>
        <dbReference type="Proteomes" id="UP000002945"/>
    </source>
</evidence>
<dbReference type="OrthoDB" id="1151353at2"/>
<dbReference type="RefSeq" id="WP_007095165.1">
    <property type="nucleotide sequence ID" value="NZ_CP142125.1"/>
</dbReference>
<dbReference type="STRING" id="391587.KAOT1_13082"/>
<keyword evidence="2" id="KW-1185">Reference proteome</keyword>
<dbReference type="Proteomes" id="UP000002945">
    <property type="component" value="Unassembled WGS sequence"/>
</dbReference>
<dbReference type="HOGENOM" id="CLU_982742_0_0_10"/>
<sequence length="283" mass="33458">MKNIVLFFALIIVCNGYSQHLTQKEITDWFIYSDLNRNDRLKNVDQINSVEIYVYSKNADISNLSDEHLVSTETLIFDTDGKVKEKKIKIGNTLKHHTYVYDAQHRLVKTIDSIQSRSRDFTSYTIYTYKKDAIEKIHFSGEEPTSKLVFSLEDGIVNSYKDVITESKYLSLEFDLVAIQDFYDYIEGIETSEKSFKNLSDDCNSCKLKFTGDKLKYAENKYFKRQYKYKNDVLIEEKIYDKDLKSLKNTTSYKYDDKGNWITKTDLYWEKPFGYVVRKINYK</sequence>
<dbReference type="AlphaFoldDB" id="A9DJP6"/>
<accession>A9DJP6</accession>
<proteinExistence type="predicted"/>
<protein>
    <submittedName>
        <fullName evidence="1">Uncharacterized protein</fullName>
    </submittedName>
</protein>